<dbReference type="AlphaFoldDB" id="A0A7Y9LUM1"/>
<reference evidence="1 2" key="1">
    <citation type="submission" date="2020-07" db="EMBL/GenBank/DDBJ databases">
        <title>Sequencing the genomes of 1000 actinobacteria strains.</title>
        <authorList>
            <person name="Klenk H.-P."/>
        </authorList>
    </citation>
    <scope>NUCLEOTIDE SEQUENCE [LARGE SCALE GENOMIC DNA]</scope>
    <source>
        <strain evidence="1 2">DSM 102047</strain>
    </source>
</reference>
<dbReference type="RefSeq" id="WP_179389611.1">
    <property type="nucleotide sequence ID" value="NZ_JACBYQ010000002.1"/>
</dbReference>
<proteinExistence type="predicted"/>
<comment type="caution">
    <text evidence="1">The sequence shown here is derived from an EMBL/GenBank/DDBJ whole genome shotgun (WGS) entry which is preliminary data.</text>
</comment>
<keyword evidence="2" id="KW-1185">Reference proteome</keyword>
<dbReference type="Proteomes" id="UP000521748">
    <property type="component" value="Unassembled WGS sequence"/>
</dbReference>
<gene>
    <name evidence="1" type="ORF">FHU41_002132</name>
</gene>
<name>A0A7Y9LUM1_9MICC</name>
<organism evidence="1 2">
    <name type="scientific">Psychromicrobium silvestre</name>
    <dbReference type="NCBI Taxonomy" id="1645614"/>
    <lineage>
        <taxon>Bacteria</taxon>
        <taxon>Bacillati</taxon>
        <taxon>Actinomycetota</taxon>
        <taxon>Actinomycetes</taxon>
        <taxon>Micrococcales</taxon>
        <taxon>Micrococcaceae</taxon>
        <taxon>Psychromicrobium</taxon>
    </lineage>
</organism>
<sequence>MCLEAAYYGVGIVIGTSVQLSEDPLALEVLLEPAPFLPSRYTGALWRFAEVAYDSLRNSPG</sequence>
<evidence type="ECO:0000313" key="1">
    <source>
        <dbReference type="EMBL" id="NYE95882.1"/>
    </source>
</evidence>
<evidence type="ECO:0000313" key="2">
    <source>
        <dbReference type="Proteomes" id="UP000521748"/>
    </source>
</evidence>
<dbReference type="EMBL" id="JACBYQ010000002">
    <property type="protein sequence ID" value="NYE95882.1"/>
    <property type="molecule type" value="Genomic_DNA"/>
</dbReference>
<protein>
    <submittedName>
        <fullName evidence="1">Uncharacterized protein</fullName>
    </submittedName>
</protein>
<accession>A0A7Y9LUM1</accession>